<dbReference type="EMBL" id="MJIE01000001">
    <property type="protein sequence ID" value="OLR55329.1"/>
    <property type="molecule type" value="Genomic_DNA"/>
</dbReference>
<dbReference type="InterPro" id="IPR023806">
    <property type="entry name" value="CHP03905"/>
</dbReference>
<dbReference type="InterPro" id="IPR024434">
    <property type="entry name" value="TSCPD_dom"/>
</dbReference>
<accession>A0A1Q9JGK6</accession>
<comment type="catalytic activity">
    <reaction evidence="5">
        <text>a 2'-deoxyribonucleoside 5'-diphosphate + [thioredoxin]-disulfide + H2O = a ribonucleoside 5'-diphosphate + [thioredoxin]-dithiol</text>
        <dbReference type="Rhea" id="RHEA:23252"/>
        <dbReference type="Rhea" id="RHEA-COMP:10698"/>
        <dbReference type="Rhea" id="RHEA-COMP:10700"/>
        <dbReference type="ChEBI" id="CHEBI:15377"/>
        <dbReference type="ChEBI" id="CHEBI:29950"/>
        <dbReference type="ChEBI" id="CHEBI:50058"/>
        <dbReference type="ChEBI" id="CHEBI:57930"/>
        <dbReference type="ChEBI" id="CHEBI:73316"/>
        <dbReference type="EC" id="1.17.4.1"/>
    </reaction>
</comment>
<proteinExistence type="inferred from homology"/>
<evidence type="ECO:0000256" key="1">
    <source>
        <dbReference type="ARBA" id="ARBA00007405"/>
    </source>
</evidence>
<name>A0A1Q9JGK6_9FIRM</name>
<dbReference type="GO" id="GO:0000166">
    <property type="term" value="F:nucleotide binding"/>
    <property type="evidence" value="ECO:0007669"/>
    <property type="project" value="UniProtKB-KW"/>
</dbReference>
<dbReference type="NCBIfam" id="TIGR03905">
    <property type="entry name" value="TIGR03905_4_Cys"/>
    <property type="match status" value="1"/>
</dbReference>
<dbReference type="OrthoDB" id="9801525at2"/>
<dbReference type="Proteomes" id="UP000187404">
    <property type="component" value="Unassembled WGS sequence"/>
</dbReference>
<dbReference type="Pfam" id="PF12637">
    <property type="entry name" value="TSCPD"/>
    <property type="match status" value="1"/>
</dbReference>
<keyword evidence="8" id="KW-1185">Reference proteome</keyword>
<organism evidence="7 8">
    <name type="scientific">Hornefia porci</name>
    <dbReference type="NCBI Taxonomy" id="2652292"/>
    <lineage>
        <taxon>Bacteria</taxon>
        <taxon>Bacillati</taxon>
        <taxon>Bacillota</taxon>
        <taxon>Clostridia</taxon>
        <taxon>Peptostreptococcales</taxon>
        <taxon>Anaerovoracaceae</taxon>
        <taxon>Hornefia</taxon>
    </lineage>
</organism>
<keyword evidence="4" id="KW-0547">Nucleotide-binding</keyword>
<dbReference type="RefSeq" id="WP_075712324.1">
    <property type="nucleotide sequence ID" value="NZ_MJIE01000001.1"/>
</dbReference>
<evidence type="ECO:0000256" key="4">
    <source>
        <dbReference type="ARBA" id="ARBA00022741"/>
    </source>
</evidence>
<gene>
    <name evidence="7" type="ORF">BHK98_04160</name>
</gene>
<dbReference type="AlphaFoldDB" id="A0A1Q9JGK6"/>
<evidence type="ECO:0000256" key="5">
    <source>
        <dbReference type="ARBA" id="ARBA00047754"/>
    </source>
</evidence>
<evidence type="ECO:0000256" key="2">
    <source>
        <dbReference type="ARBA" id="ARBA00012274"/>
    </source>
</evidence>
<evidence type="ECO:0000256" key="3">
    <source>
        <dbReference type="ARBA" id="ARBA00022634"/>
    </source>
</evidence>
<evidence type="ECO:0000313" key="8">
    <source>
        <dbReference type="Proteomes" id="UP000187404"/>
    </source>
</evidence>
<evidence type="ECO:0000313" key="7">
    <source>
        <dbReference type="EMBL" id="OLR55329.1"/>
    </source>
</evidence>
<sequence>MNNYMYRTSGTCSQLIHFNLDENGKLHELSFYGGCDGNLKALGLLLEGTDAREAADRLRGNDCGGRGTSCADQLARAIDQALDNA</sequence>
<evidence type="ECO:0000259" key="6">
    <source>
        <dbReference type="Pfam" id="PF12637"/>
    </source>
</evidence>
<dbReference type="GO" id="GO:0071897">
    <property type="term" value="P:DNA biosynthetic process"/>
    <property type="evidence" value="ECO:0007669"/>
    <property type="project" value="UniProtKB-KW"/>
</dbReference>
<protein>
    <recommendedName>
        <fullName evidence="2">ribonucleoside-diphosphate reductase</fullName>
        <ecNumber evidence="2">1.17.4.1</ecNumber>
    </recommendedName>
</protein>
<feature type="domain" description="TSCPD" evidence="6">
    <location>
        <begin position="7"/>
        <end position="81"/>
    </location>
</feature>
<reference evidence="7 8" key="1">
    <citation type="journal article" date="2016" name="Appl. Environ. Microbiol.">
        <title>Function and Phylogeny of Bacterial Butyryl Coenzyme A:Acetate Transferases and Their Diversity in the Proximal Colon of Swine.</title>
        <authorList>
            <person name="Trachsel J."/>
            <person name="Bayles D.O."/>
            <person name="Looft T."/>
            <person name="Levine U.Y."/>
            <person name="Allen H.K."/>
        </authorList>
    </citation>
    <scope>NUCLEOTIDE SEQUENCE [LARGE SCALE GENOMIC DNA]</scope>
    <source>
        <strain evidence="7 8">68-3-10</strain>
    </source>
</reference>
<dbReference type="STRING" id="1261640.BHK98_04160"/>
<comment type="similarity">
    <text evidence="1">Belongs to the ribonucleoside diphosphate reductase class-2 family.</text>
</comment>
<dbReference type="GO" id="GO:0004748">
    <property type="term" value="F:ribonucleoside-diphosphate reductase activity, thioredoxin disulfide as acceptor"/>
    <property type="evidence" value="ECO:0007669"/>
    <property type="project" value="UniProtKB-EC"/>
</dbReference>
<keyword evidence="3" id="KW-0237">DNA synthesis</keyword>
<comment type="caution">
    <text evidence="7">The sequence shown here is derived from an EMBL/GenBank/DDBJ whole genome shotgun (WGS) entry which is preliminary data.</text>
</comment>
<dbReference type="EC" id="1.17.4.1" evidence="2"/>